<dbReference type="Proteomes" id="UP000821845">
    <property type="component" value="Chromosome 2"/>
</dbReference>
<evidence type="ECO:0000313" key="2">
    <source>
        <dbReference type="Proteomes" id="UP000821845"/>
    </source>
</evidence>
<organism evidence="1 2">
    <name type="scientific">Hyalomma asiaticum</name>
    <name type="common">Tick</name>
    <dbReference type="NCBI Taxonomy" id="266040"/>
    <lineage>
        <taxon>Eukaryota</taxon>
        <taxon>Metazoa</taxon>
        <taxon>Ecdysozoa</taxon>
        <taxon>Arthropoda</taxon>
        <taxon>Chelicerata</taxon>
        <taxon>Arachnida</taxon>
        <taxon>Acari</taxon>
        <taxon>Parasitiformes</taxon>
        <taxon>Ixodida</taxon>
        <taxon>Ixodoidea</taxon>
        <taxon>Ixodidae</taxon>
        <taxon>Hyalomminae</taxon>
        <taxon>Hyalomma</taxon>
    </lineage>
</organism>
<sequence length="467" mass="51643">MKTTAALLAAKPVVTPEFFTEVQNRVQRQELTDVDPAAFIPDVTEECLTLSKETFGCNEARKSVFSGKTFYFLTEKQYKSLGELVLSGGGQAQLVRNPDRPTPALIAEGSCVIKPSHGNETAVCRYLVKNKLRSLSASDVGMAVIYCSTEKFCNPRNRMINVLWGDDMVSTQAQSQEEVCAPDTEPSQQGVAPRRCDISGAPSTSRIIPESSQEYPLTDRVAGQPSSPKRSPRKIRKKDAQGTLPLECYFGRQPQKRKDYIPEDTSAAKVPRLDPPSIGANREIEIKQEVLSPPSPEQQEQSVSLADEEQDMAVDAEEPMPGPSRWAVEPSQELPSQLRSTKQSRAQPFETSVEPSVNGSHDLEDLMVETSKVVVEFADLVLRSSRSVLSTQASASTTSSVPNFKRFRKAHQAHLAGLPKIIGGPDLEVYVPSVPRHEFEDVVEEESDDISHLFDYRPGDAKRRRLQ</sequence>
<name>A0ACB7SWM6_HYAAI</name>
<proteinExistence type="predicted"/>
<accession>A0ACB7SWM6</accession>
<evidence type="ECO:0000313" key="1">
    <source>
        <dbReference type="EMBL" id="KAH6939268.1"/>
    </source>
</evidence>
<keyword evidence="2" id="KW-1185">Reference proteome</keyword>
<reference evidence="1" key="1">
    <citation type="submission" date="2020-05" db="EMBL/GenBank/DDBJ databases">
        <title>Large-scale comparative analyses of tick genomes elucidate their genetic diversity and vector capacities.</title>
        <authorList>
            <person name="Jia N."/>
            <person name="Wang J."/>
            <person name="Shi W."/>
            <person name="Du L."/>
            <person name="Sun Y."/>
            <person name="Zhan W."/>
            <person name="Jiang J."/>
            <person name="Wang Q."/>
            <person name="Zhang B."/>
            <person name="Ji P."/>
            <person name="Sakyi L.B."/>
            <person name="Cui X."/>
            <person name="Yuan T."/>
            <person name="Jiang B."/>
            <person name="Yang W."/>
            <person name="Lam T.T.-Y."/>
            <person name="Chang Q."/>
            <person name="Ding S."/>
            <person name="Wang X."/>
            <person name="Zhu J."/>
            <person name="Ruan X."/>
            <person name="Zhao L."/>
            <person name="Wei J."/>
            <person name="Que T."/>
            <person name="Du C."/>
            <person name="Cheng J."/>
            <person name="Dai P."/>
            <person name="Han X."/>
            <person name="Huang E."/>
            <person name="Gao Y."/>
            <person name="Liu J."/>
            <person name="Shao H."/>
            <person name="Ye R."/>
            <person name="Li L."/>
            <person name="Wei W."/>
            <person name="Wang X."/>
            <person name="Wang C."/>
            <person name="Yang T."/>
            <person name="Huo Q."/>
            <person name="Li W."/>
            <person name="Guo W."/>
            <person name="Chen H."/>
            <person name="Zhou L."/>
            <person name="Ni X."/>
            <person name="Tian J."/>
            <person name="Zhou Y."/>
            <person name="Sheng Y."/>
            <person name="Liu T."/>
            <person name="Pan Y."/>
            <person name="Xia L."/>
            <person name="Li J."/>
            <person name="Zhao F."/>
            <person name="Cao W."/>
        </authorList>
    </citation>
    <scope>NUCLEOTIDE SEQUENCE</scope>
    <source>
        <strain evidence="1">Hyas-2018</strain>
    </source>
</reference>
<comment type="caution">
    <text evidence="1">The sequence shown here is derived from an EMBL/GenBank/DDBJ whole genome shotgun (WGS) entry which is preliminary data.</text>
</comment>
<protein>
    <submittedName>
        <fullName evidence="1">Uncharacterized protein</fullName>
    </submittedName>
</protein>
<dbReference type="EMBL" id="CM023482">
    <property type="protein sequence ID" value="KAH6939268.1"/>
    <property type="molecule type" value="Genomic_DNA"/>
</dbReference>
<gene>
    <name evidence="1" type="ORF">HPB50_016740</name>
</gene>